<dbReference type="RefSeq" id="WP_132302766.1">
    <property type="nucleotide sequence ID" value="NZ_CP170642.1"/>
</dbReference>
<sequence>MTILLKIQNPATQEQVLNVAQNVANQAVTVQHKGANTIYELLDPTTNYAPQTIVTERVGNDLHIIFEESQDVDVIIENYYDDPSLIHGLAEDGHYYAYMPANGEAASAINVLNESMLATEVLGGEQLVLPWLPYWLGSTTGATVGAIVGGIALVGGSIALATSDGSSGGSSTPAPQPDPQPEPTPTNTDPVANDDTASTAYGTPLHNINVLANDSDADGDNLSVSAVSLTNPSQGTVSVNPDGTINFTPAEGVTGDVLINYTVSDGKGGTDTATLTVTVGAAPIPTPPTPNNTDPVANDDTASTAYGTPLHNINVLANDSDADGDSLSVSAVTLANPNQGTVSVNPDGTINFKPADGVTGDVVINYTVSDGKGGTDTATLTVSVGAAPIPTPPAPNNTDPVANDDTASTEYGTALNNINVLSNDTDADGDNLSVSAVTLANPSQGTVSVNPDGTINFKPADGVTGDVVINYTVSDGKGGTDTATLMVTVGAAPIPTPPTPNNTDPVANDDTANTAYGTALNNINVLSNDSDADGDNLSVSAVSLTNPSQGTVSVNPDGTINFTPAEGVTGDVLINYTVSDGKGGTDTATLTVSVGAAPIPTPPTPNNTDPVANDDTANTAYGTALNNINVLSNDTDADGDNLSVSAVSLTNPSQGTVSVNPDGTINFKPADGVTGDVVINYTVSDGKGGTDTATLTVSVGAAPIPTPPAPNNTDPVANDDTANTAYGTALNNINVLSNDTDADGDSLSVSAVSLTNPSQGTVSVNPDGTINFTPADGVTGDVVINYTVSDGKGGTDTATLTVTVGAAPIPTPPAPNNTDPVANDDTANTAYGTALNNINVLSNDTDADGDSLSVSAVSLTNPSQGTVSVNPDGTINFTPADGVTGDVVINYTVSDGKGGTDTATLTVTVGAAPIPTPPAPNNTDPVANDDTASTEYGTALNNINVLANDSDADGDNLSVSAVSLTNPNQGTVSVNPDGTINFTPAEGVTGDVVINYTVSDGKGGTDTATLTVTVGAAPIPTPPAPNNTDPVANDDTASTAYGTPLHNINVLANDSDADGDNLSVSAVSLTNPSQGTVSVNPDGTINFTPADGVTGDVVINYTVSDGKGGTDTATLTVSVGAAPVTPPVNNAPVANDDTASTQAGQAVTVNVLTNDSDPDGDQLTVSEATLADPSQGTLVKNSDGTLTFTPATGVTGDVVINYTISDGNGGTDSSTVTVNVNGKPVANDDSASAQAGQPVTIDVVANDSDPDNNPLTVSEATLSTADAGKGSVSIVDNKVVFTPNAGVTGDVVINYTISDGKGGTDTATVTVTVSVPLPPAPTATPYHDNGSDPTDPTDDIIGVIVTFPDDLSNVDSLTLSYTNNNGIDKSEYTLTKNPTTGEWELPQAAKDAGLTLGTDDQDNPTVIVPIEQLIHGQTVTAYTSNDSGNSDNATGKPYITDYKDPLDLNRKNIYGKDVDERIQADDPTNPTDDEKADAIATLKLANVTDAEVTAALNNSEHPPVWNDTDKTLKITYADGSSDVIPYAELFSTEPPYVAPPEMRPMNEGDVRIYFPETKVSVKLSFEDESDNPVTIYVINNADGTWAAYYTESVDGEGNTEYSNPVPSSVLNIGDGDYATLNRDAVKDDTEVTAVSYNRAGDQSESTTVITLSDEQTYDPTNPDQTITPPESLVDYTPDNIDDLIAVWNTAGISGAVTTYNESERNASIPTENGEEYTNLSRIEMNGGLDETVTYVIPGNMQASQDTNVAVKVIGETALVIGGGIYGTTYTAESGTPALIDFSYGLSQNTTGNSSIARTGVELSGGADLLWVGGTNANYDLYYNASTGYTLVKAGETPPANAGTKVESSSTSSTGGTIRHAEILMDGMMNTGLDQETEAINGDDTLIVSGISDTTAAQERTNAAIYNSLITLGSGNDTIITTGGTGQTDYSGMILESTIVVVSVNGTYPQETTYWTPAGDEIPYTYLGDNTIITTGLQNSVVDLRGYKDEDYDGEYESNPDTVNDDTLSIEYGTNNGDYSSTGNQIHMGYGMDTLEFTGSGQEYELSKLSSTPMSVETISITGSDNTVVVKLSDLVDTGTGEILIDSEIGQAGRYVMRIGDTSDGDAGNQLKLDSDFAYTGYVEVSNNNQEYYVYQSQTYSDLFVFVDKDLAVI</sequence>
<evidence type="ECO:0000313" key="3">
    <source>
        <dbReference type="Proteomes" id="UP000295496"/>
    </source>
</evidence>
<dbReference type="NCBIfam" id="NF012211">
    <property type="entry name" value="tand_rpt_95"/>
    <property type="match status" value="11"/>
</dbReference>
<dbReference type="Gene3D" id="2.60.40.3440">
    <property type="match status" value="8"/>
</dbReference>
<keyword evidence="3" id="KW-1185">Reference proteome</keyword>
<gene>
    <name evidence="2" type="ORF">EV692_2201</name>
</gene>
<feature type="region of interest" description="Disordered" evidence="1">
    <location>
        <begin position="1421"/>
        <end position="1440"/>
    </location>
</feature>
<accession>A0A4V2PTK9</accession>
<feature type="compositionally biased region" description="Polar residues" evidence="1">
    <location>
        <begin position="1421"/>
        <end position="1433"/>
    </location>
</feature>
<organism evidence="2 3">
    <name type="scientific">Lonepinella koalarum</name>
    <dbReference type="NCBI Taxonomy" id="53417"/>
    <lineage>
        <taxon>Bacteria</taxon>
        <taxon>Pseudomonadati</taxon>
        <taxon>Pseudomonadota</taxon>
        <taxon>Gammaproteobacteria</taxon>
        <taxon>Pasteurellales</taxon>
        <taxon>Pasteurellaceae</taxon>
        <taxon>Lonepinella</taxon>
    </lineage>
</organism>
<protein>
    <submittedName>
        <fullName evidence="2">Uncharacterized protein</fullName>
    </submittedName>
</protein>
<dbReference type="Gene3D" id="3.10.20.890">
    <property type="match status" value="1"/>
</dbReference>
<dbReference type="PANTHER" id="PTHR34720:SF9">
    <property type="entry name" value="BLR4714 PROTEIN"/>
    <property type="match status" value="1"/>
</dbReference>
<dbReference type="Gene3D" id="2.60.40.2810">
    <property type="match status" value="3"/>
</dbReference>
<proteinExistence type="predicted"/>
<feature type="compositionally biased region" description="Low complexity" evidence="1">
    <location>
        <begin position="163"/>
        <end position="173"/>
    </location>
</feature>
<evidence type="ECO:0000313" key="2">
    <source>
        <dbReference type="EMBL" id="TCK66931.1"/>
    </source>
</evidence>
<dbReference type="EMBL" id="SMGJ01000009">
    <property type="protein sequence ID" value="TCK66931.1"/>
    <property type="molecule type" value="Genomic_DNA"/>
</dbReference>
<comment type="caution">
    <text evidence="2">The sequence shown here is derived from an EMBL/GenBank/DDBJ whole genome shotgun (WGS) entry which is preliminary data.</text>
</comment>
<dbReference type="Pfam" id="PF17963">
    <property type="entry name" value="Big_9"/>
    <property type="match status" value="11"/>
</dbReference>
<reference evidence="2 3" key="1">
    <citation type="submission" date="2019-03" db="EMBL/GenBank/DDBJ databases">
        <title>Genomic Encyclopedia of Type Strains, Phase IV (KMG-IV): sequencing the most valuable type-strain genomes for metagenomic binning, comparative biology and taxonomic classification.</title>
        <authorList>
            <person name="Goeker M."/>
        </authorList>
    </citation>
    <scope>NUCLEOTIDE SEQUENCE [LARGE SCALE GENOMIC DNA]</scope>
    <source>
        <strain evidence="2 3">DSM 10053</strain>
    </source>
</reference>
<evidence type="ECO:0000256" key="1">
    <source>
        <dbReference type="SAM" id="MobiDB-lite"/>
    </source>
</evidence>
<name>A0A4V2PTK9_9PAST</name>
<feature type="region of interest" description="Disordered" evidence="1">
    <location>
        <begin position="163"/>
        <end position="202"/>
    </location>
</feature>
<dbReference type="Proteomes" id="UP000295496">
    <property type="component" value="Unassembled WGS sequence"/>
</dbReference>
<dbReference type="PANTHER" id="PTHR34720">
    <property type="entry name" value="MICROCYSTIN DEPENDENT PROTEIN"/>
    <property type="match status" value="1"/>
</dbReference>
<feature type="compositionally biased region" description="Pro residues" evidence="1">
    <location>
        <begin position="174"/>
        <end position="184"/>
    </location>
</feature>